<name>H2J605_MARPK</name>
<dbReference type="GO" id="GO:0016987">
    <property type="term" value="F:sigma factor activity"/>
    <property type="evidence" value="ECO:0007669"/>
    <property type="project" value="InterPro"/>
</dbReference>
<gene>
    <name evidence="2" type="ordered locus">Marpi_0627</name>
</gene>
<keyword evidence="2" id="KW-0240">DNA-directed RNA polymerase</keyword>
<proteinExistence type="predicted"/>
<evidence type="ECO:0000259" key="1">
    <source>
        <dbReference type="Pfam" id="PF04552"/>
    </source>
</evidence>
<dbReference type="Gene3D" id="1.10.10.60">
    <property type="entry name" value="Homeodomain-like"/>
    <property type="match status" value="1"/>
</dbReference>
<reference evidence="2 3" key="1">
    <citation type="journal article" date="2012" name="J. Bacteriol.">
        <title>Complete Genome Sequence of the Thermophilic, Piezophilic, Heterotrophic Bacterium Marinitoga piezophila KA3.</title>
        <authorList>
            <person name="Lucas S."/>
            <person name="Han J."/>
            <person name="Lapidus A."/>
            <person name="Cheng J.F."/>
            <person name="Goodwin L.A."/>
            <person name="Pitluck S."/>
            <person name="Peters L."/>
            <person name="Mikhailova N."/>
            <person name="Teshima H."/>
            <person name="Detter J.C."/>
            <person name="Han C."/>
            <person name="Tapia R."/>
            <person name="Land M."/>
            <person name="Hauser L."/>
            <person name="Kyrpides N.C."/>
            <person name="Ivanova N."/>
            <person name="Pagani I."/>
            <person name="Vannier P."/>
            <person name="Oger P."/>
            <person name="Bartlett D.H."/>
            <person name="Noll K.M."/>
            <person name="Woyke T."/>
            <person name="Jebbar M."/>
        </authorList>
    </citation>
    <scope>NUCLEOTIDE SEQUENCE [LARGE SCALE GENOMIC DNA]</scope>
    <source>
        <strain evidence="3">DSM 14283 / JCM 11233 / KA3</strain>
    </source>
</reference>
<dbReference type="GO" id="GO:0000428">
    <property type="term" value="C:DNA-directed RNA polymerase complex"/>
    <property type="evidence" value="ECO:0007669"/>
    <property type="project" value="UniProtKB-KW"/>
</dbReference>
<dbReference type="InterPro" id="IPR007634">
    <property type="entry name" value="RNA_pol_sigma_54_DNA-bd"/>
</dbReference>
<dbReference type="GO" id="GO:0001216">
    <property type="term" value="F:DNA-binding transcription activator activity"/>
    <property type="evidence" value="ECO:0007669"/>
    <property type="project" value="InterPro"/>
</dbReference>
<evidence type="ECO:0000313" key="2">
    <source>
        <dbReference type="EMBL" id="AEX85066.1"/>
    </source>
</evidence>
<accession>H2J605</accession>
<protein>
    <submittedName>
        <fullName evidence="2">DNA-directed RNA polymerase specialized sigma subunit, sigma24</fullName>
    </submittedName>
</protein>
<feature type="domain" description="RNA polymerase sigma factor 54 DNA-binding" evidence="1">
    <location>
        <begin position="220"/>
        <end position="359"/>
    </location>
</feature>
<dbReference type="OrthoDB" id="9814402at2"/>
<keyword evidence="3" id="KW-1185">Reference proteome</keyword>
<dbReference type="Pfam" id="PF00309">
    <property type="entry name" value="Sigma54_AID"/>
    <property type="match status" value="1"/>
</dbReference>
<dbReference type="Pfam" id="PF04552">
    <property type="entry name" value="Sigma54_DBD"/>
    <property type="match status" value="1"/>
</dbReference>
<dbReference type="EMBL" id="CP003257">
    <property type="protein sequence ID" value="AEX85066.1"/>
    <property type="molecule type" value="Genomic_DNA"/>
</dbReference>
<dbReference type="KEGG" id="mpz:Marpi_0627"/>
<dbReference type="eggNOG" id="COG1508">
    <property type="taxonomic scope" value="Bacteria"/>
</dbReference>
<dbReference type="PANTHER" id="PTHR32248">
    <property type="entry name" value="RNA POLYMERASE SIGMA-54 FACTOR"/>
    <property type="match status" value="1"/>
</dbReference>
<dbReference type="Proteomes" id="UP000007161">
    <property type="component" value="Chromosome"/>
</dbReference>
<organism evidence="2 3">
    <name type="scientific">Marinitoga piezophila (strain DSM 14283 / JCM 11233 / KA3)</name>
    <dbReference type="NCBI Taxonomy" id="443254"/>
    <lineage>
        <taxon>Bacteria</taxon>
        <taxon>Thermotogati</taxon>
        <taxon>Thermotogota</taxon>
        <taxon>Thermotogae</taxon>
        <taxon>Petrotogales</taxon>
        <taxon>Petrotogaceae</taxon>
        <taxon>Marinitoga</taxon>
    </lineage>
</organism>
<dbReference type="PANTHER" id="PTHR32248:SF4">
    <property type="entry name" value="RNA POLYMERASE SIGMA-54 FACTOR"/>
    <property type="match status" value="1"/>
</dbReference>
<dbReference type="HOGENOM" id="CLU_758222_0_0_0"/>
<sequence>MYKSKLLQKLGQKQLLTQKQIQALHIIQMPLSKLEEEVNNLILENVFLKIEKNDMELYSLDRMEYITEQISEKISYIEKIKPIFLAIIPDHLEKAGEEILNYIDNKGILSVTKKELFKKLKISKKDLNLLLYTLKELGPTGFAEESLEKAIELRKKSGEMGLPLSSLENLDNISYINSSPDIIFYKKGNKIIWEINIPELPEVDEIYLNNLKKLNDRKTQKYIEKEMEKLSLLKSSLKKRKEYMEILAQFIIDTNNEFLLKNINPRKFGIREVANHLNISPSTMSRIVSTKYFMNTNNIIFPFSVIFNTKDSQKNTRKIIFDFIKKHMNLSDSKISSLLNSELNIKVSRRTINKYKNLIKRGEDN</sequence>
<keyword evidence="2" id="KW-0804">Transcription</keyword>
<dbReference type="RefSeq" id="WP_014296138.1">
    <property type="nucleotide sequence ID" value="NC_016751.1"/>
</dbReference>
<dbReference type="STRING" id="443254.Marpi_0627"/>
<dbReference type="AlphaFoldDB" id="H2J605"/>
<evidence type="ECO:0000313" key="3">
    <source>
        <dbReference type="Proteomes" id="UP000007161"/>
    </source>
</evidence>
<reference evidence="3" key="2">
    <citation type="submission" date="2012-01" db="EMBL/GenBank/DDBJ databases">
        <title>Complete sequence of chromosome of Marinitoga piezophila KA3.</title>
        <authorList>
            <person name="Lucas S."/>
            <person name="Han J."/>
            <person name="Lapidus A."/>
            <person name="Cheng J.-F."/>
            <person name="Goodwin L."/>
            <person name="Pitluck S."/>
            <person name="Peters L."/>
            <person name="Mikhailova N."/>
            <person name="Teshima H."/>
            <person name="Detter J.C."/>
            <person name="Han C."/>
            <person name="Tapia R."/>
            <person name="Land M."/>
            <person name="Hauser L."/>
            <person name="Kyrpides N."/>
            <person name="Ivanova N."/>
            <person name="Pagani I."/>
            <person name="Jebbar M."/>
            <person name="Vannier P."/>
            <person name="Oger P."/>
            <person name="Cario A."/>
            <person name="Bartlett D."/>
            <person name="Noll K.M."/>
            <person name="Woyke T."/>
        </authorList>
    </citation>
    <scope>NUCLEOTIDE SEQUENCE [LARGE SCALE GENOMIC DNA]</scope>
    <source>
        <strain evidence="3">DSM 14283 / JCM 11233 / KA3</strain>
    </source>
</reference>
<dbReference type="InterPro" id="IPR000394">
    <property type="entry name" value="RNA_pol_sigma_54"/>
</dbReference>